<proteinExistence type="predicted"/>
<evidence type="ECO:0000313" key="1">
    <source>
        <dbReference type="EMBL" id="KKN54371.1"/>
    </source>
</evidence>
<organism evidence="1">
    <name type="scientific">marine sediment metagenome</name>
    <dbReference type="NCBI Taxonomy" id="412755"/>
    <lineage>
        <taxon>unclassified sequences</taxon>
        <taxon>metagenomes</taxon>
        <taxon>ecological metagenomes</taxon>
    </lineage>
</organism>
<sequence length="94" mass="10730">MDFWGRTDFEAEILMSSNIEVQEWTISIGFVGPTDCTLLLTHSNGQSKEALIESSTWKILSELINYCDLSPIKIYKNTNASLVCKLLWQNWKGN</sequence>
<name>A0A0F9TZ26_9ZZZZ</name>
<accession>A0A0F9TZ26</accession>
<gene>
    <name evidence="1" type="ORF">LCGC14_0593490</name>
</gene>
<dbReference type="EMBL" id="LAZR01000932">
    <property type="protein sequence ID" value="KKN54371.1"/>
    <property type="molecule type" value="Genomic_DNA"/>
</dbReference>
<comment type="caution">
    <text evidence="1">The sequence shown here is derived from an EMBL/GenBank/DDBJ whole genome shotgun (WGS) entry which is preliminary data.</text>
</comment>
<dbReference type="AlphaFoldDB" id="A0A0F9TZ26"/>
<protein>
    <submittedName>
        <fullName evidence="1">Uncharacterized protein</fullName>
    </submittedName>
</protein>
<reference evidence="1" key="1">
    <citation type="journal article" date="2015" name="Nature">
        <title>Complex archaea that bridge the gap between prokaryotes and eukaryotes.</title>
        <authorList>
            <person name="Spang A."/>
            <person name="Saw J.H."/>
            <person name="Jorgensen S.L."/>
            <person name="Zaremba-Niedzwiedzka K."/>
            <person name="Martijn J."/>
            <person name="Lind A.E."/>
            <person name="van Eijk R."/>
            <person name="Schleper C."/>
            <person name="Guy L."/>
            <person name="Ettema T.J."/>
        </authorList>
    </citation>
    <scope>NUCLEOTIDE SEQUENCE</scope>
</reference>